<dbReference type="Pfam" id="PF02080">
    <property type="entry name" value="TrkA_C"/>
    <property type="match status" value="2"/>
</dbReference>
<feature type="domain" description="RCK N-terminal" evidence="12">
    <location>
        <begin position="21"/>
        <end position="144"/>
    </location>
</feature>
<evidence type="ECO:0000256" key="6">
    <source>
        <dbReference type="ARBA" id="ARBA00022538"/>
    </source>
</evidence>
<dbReference type="NCBIfam" id="NF007032">
    <property type="entry name" value="PRK09496.1-4"/>
    <property type="match status" value="1"/>
</dbReference>
<keyword evidence="9" id="KW-0520">NAD</keyword>
<name>A0A1T4VJC8_9GAMM</name>
<keyword evidence="4" id="KW-1003">Cell membrane</keyword>
<accession>A0A1T4VJC8</accession>
<reference evidence="15" key="1">
    <citation type="submission" date="2017-02" db="EMBL/GenBank/DDBJ databases">
        <authorList>
            <person name="Varghese N."/>
            <person name="Submissions S."/>
        </authorList>
    </citation>
    <scope>NUCLEOTIDE SEQUENCE [LARGE SCALE GENOMIC DNA]</scope>
    <source>
        <strain evidence="15">DSM 22720</strain>
    </source>
</reference>
<keyword evidence="7" id="KW-0677">Repeat</keyword>
<proteinExistence type="predicted"/>
<dbReference type="NCBIfam" id="NF007031">
    <property type="entry name" value="PRK09496.1-2"/>
    <property type="match status" value="1"/>
</dbReference>
<dbReference type="Proteomes" id="UP000190162">
    <property type="component" value="Unassembled WGS sequence"/>
</dbReference>
<comment type="subcellular location">
    <subcellularLocation>
        <location evidence="1">Cell inner membrane</location>
        <topology evidence="1">Peripheral membrane protein</topology>
        <orientation evidence="1">Cytoplasmic side</orientation>
    </subcellularLocation>
</comment>
<dbReference type="FunFam" id="3.30.70.1450:FF:000001">
    <property type="entry name" value="Trk system potassium transporter TrkA"/>
    <property type="match status" value="1"/>
</dbReference>
<keyword evidence="10" id="KW-0406">Ion transport</keyword>
<dbReference type="AlphaFoldDB" id="A0A1T4VJC8"/>
<keyword evidence="5" id="KW-0997">Cell inner membrane</keyword>
<keyword evidence="15" id="KW-1185">Reference proteome</keyword>
<evidence type="ECO:0000313" key="14">
    <source>
        <dbReference type="EMBL" id="SKA65074.1"/>
    </source>
</evidence>
<dbReference type="FunFam" id="3.30.70.1450:FF:000002">
    <property type="entry name" value="Trk system potassium transporter TrkA"/>
    <property type="match status" value="1"/>
</dbReference>
<evidence type="ECO:0000256" key="2">
    <source>
        <dbReference type="ARBA" id="ARBA00017378"/>
    </source>
</evidence>
<evidence type="ECO:0000256" key="8">
    <source>
        <dbReference type="ARBA" id="ARBA00022958"/>
    </source>
</evidence>
<evidence type="ECO:0000313" key="15">
    <source>
        <dbReference type="Proteomes" id="UP000190162"/>
    </source>
</evidence>
<evidence type="ECO:0000256" key="1">
    <source>
        <dbReference type="ARBA" id="ARBA00004515"/>
    </source>
</evidence>
<dbReference type="FunFam" id="3.40.50.720:FF:000027">
    <property type="entry name" value="Trk system potassium transporter TrkA"/>
    <property type="match status" value="1"/>
</dbReference>
<organism evidence="14 15">
    <name type="scientific">Enterovibrio nigricans DSM 22720</name>
    <dbReference type="NCBI Taxonomy" id="1121868"/>
    <lineage>
        <taxon>Bacteria</taxon>
        <taxon>Pseudomonadati</taxon>
        <taxon>Pseudomonadota</taxon>
        <taxon>Gammaproteobacteria</taxon>
        <taxon>Vibrionales</taxon>
        <taxon>Vibrionaceae</taxon>
        <taxon>Enterovibrio</taxon>
    </lineage>
</organism>
<dbReference type="NCBIfam" id="NF007039">
    <property type="entry name" value="PRK09496.3-2"/>
    <property type="match status" value="1"/>
</dbReference>
<evidence type="ECO:0000256" key="10">
    <source>
        <dbReference type="ARBA" id="ARBA00023065"/>
    </source>
</evidence>
<feature type="domain" description="RCK C-terminal" evidence="13">
    <location>
        <begin position="164"/>
        <end position="248"/>
    </location>
</feature>
<dbReference type="SUPFAM" id="SSF51735">
    <property type="entry name" value="NAD(P)-binding Rossmann-fold domains"/>
    <property type="match status" value="2"/>
</dbReference>
<evidence type="ECO:0000256" key="4">
    <source>
        <dbReference type="ARBA" id="ARBA00022475"/>
    </source>
</evidence>
<dbReference type="InterPro" id="IPR006036">
    <property type="entry name" value="K_uptake_TrkA"/>
</dbReference>
<dbReference type="PANTHER" id="PTHR43833">
    <property type="entry name" value="POTASSIUM CHANNEL PROTEIN 2-RELATED-RELATED"/>
    <property type="match status" value="1"/>
</dbReference>
<evidence type="ECO:0000256" key="3">
    <source>
        <dbReference type="ARBA" id="ARBA00022448"/>
    </source>
</evidence>
<evidence type="ECO:0000256" key="11">
    <source>
        <dbReference type="ARBA" id="ARBA00023136"/>
    </source>
</evidence>
<evidence type="ECO:0000256" key="5">
    <source>
        <dbReference type="ARBA" id="ARBA00022519"/>
    </source>
</evidence>
<evidence type="ECO:0000256" key="9">
    <source>
        <dbReference type="ARBA" id="ARBA00023027"/>
    </source>
</evidence>
<dbReference type="InterPro" id="IPR036291">
    <property type="entry name" value="NAD(P)-bd_dom_sf"/>
</dbReference>
<dbReference type="GO" id="GO:0015079">
    <property type="term" value="F:potassium ion transmembrane transporter activity"/>
    <property type="evidence" value="ECO:0007669"/>
    <property type="project" value="InterPro"/>
</dbReference>
<dbReference type="SUPFAM" id="SSF116726">
    <property type="entry name" value="TrkA C-terminal domain-like"/>
    <property type="match status" value="2"/>
</dbReference>
<feature type="domain" description="RCK N-terminal" evidence="12">
    <location>
        <begin position="253"/>
        <end position="369"/>
    </location>
</feature>
<dbReference type="Pfam" id="PF02254">
    <property type="entry name" value="TrkA_N"/>
    <property type="match status" value="2"/>
</dbReference>
<dbReference type="InterPro" id="IPR036721">
    <property type="entry name" value="RCK_C_sf"/>
</dbReference>
<dbReference type="FunFam" id="3.40.50.720:FF:000042">
    <property type="entry name" value="Trk system potassium transporter TrkA"/>
    <property type="match status" value="1"/>
</dbReference>
<dbReference type="EMBL" id="FUXU01000077">
    <property type="protein sequence ID" value="SKA65074.1"/>
    <property type="molecule type" value="Genomic_DNA"/>
</dbReference>
<dbReference type="InterPro" id="IPR050721">
    <property type="entry name" value="Trk_Ktr_HKT_K-transport"/>
</dbReference>
<dbReference type="InterPro" id="IPR003148">
    <property type="entry name" value="RCK_N"/>
</dbReference>
<keyword evidence="6" id="KW-0633">Potassium transport</keyword>
<dbReference type="PROSITE" id="PS51201">
    <property type="entry name" value="RCK_N"/>
    <property type="match status" value="2"/>
</dbReference>
<evidence type="ECO:0000256" key="7">
    <source>
        <dbReference type="ARBA" id="ARBA00022737"/>
    </source>
</evidence>
<keyword evidence="3" id="KW-0813">Transport</keyword>
<feature type="domain" description="RCK C-terminal" evidence="13">
    <location>
        <begin position="389"/>
        <end position="474"/>
    </location>
</feature>
<dbReference type="Gene3D" id="3.40.50.720">
    <property type="entry name" value="NAD(P)-binding Rossmann-like Domain"/>
    <property type="match status" value="2"/>
</dbReference>
<gene>
    <name evidence="14" type="ORF">SAMN02745132_03920</name>
</gene>
<dbReference type="Gene3D" id="3.30.70.1450">
    <property type="entry name" value="Regulator of K+ conductance, C-terminal domain"/>
    <property type="match status" value="2"/>
</dbReference>
<evidence type="ECO:0000259" key="13">
    <source>
        <dbReference type="PROSITE" id="PS51202"/>
    </source>
</evidence>
<sequence>MQVGEPTCYKNKKRTEVHADVMKIIILGAGQVGGTLAENLVGENNDITIVDKNPERLRELQDKYDLRVVQGYASHPSTLLEAGAQDADMLVAVTNSDETNMIACQVAFTLYNTPNRVARIRSPEYLAAKEQLFQTDACPVDHLIAPEELVTRYIHRLIEYPGALQVVNFADNKVGLVAVKAYYGGPLVGNALSALREHMPHVDTRVAAIFRRDRPIRPQGTTIIEADDEVFFVAASNHIRSVMSELQRLEKPYKRIMIVGGGNIGAGLARSLERSYSVKLIERNPQRAEQLSEILENTIVFCGDAADQELLSEEHIDQIDVFIAVTNEDEANIMSAMLAKRLGAKKVMVLIQRGAYVDLVQGGAIDVAISPQQATISALLTHVRKADIVNVSSLRRGAAEAIEAIAHGDANTSKVVGRAIGDIKLPPGTTIGAIVREDEVLIAHDKTVIQQDDHVVMFLVDKKYVPDVERLFQPSPFFL</sequence>
<dbReference type="PROSITE" id="PS51202">
    <property type="entry name" value="RCK_C"/>
    <property type="match status" value="2"/>
</dbReference>
<dbReference type="GO" id="GO:0005886">
    <property type="term" value="C:plasma membrane"/>
    <property type="evidence" value="ECO:0007669"/>
    <property type="project" value="UniProtKB-SubCell"/>
</dbReference>
<dbReference type="NCBIfam" id="NF007030">
    <property type="entry name" value="PRK09496.1-1"/>
    <property type="match status" value="1"/>
</dbReference>
<dbReference type="InterPro" id="IPR006037">
    <property type="entry name" value="RCK_C"/>
</dbReference>
<dbReference type="PANTHER" id="PTHR43833:SF5">
    <property type="entry name" value="TRK SYSTEM POTASSIUM UPTAKE PROTEIN TRKA"/>
    <property type="match status" value="1"/>
</dbReference>
<protein>
    <recommendedName>
        <fullName evidence="2">Trk system potassium uptake protein TrkA</fullName>
    </recommendedName>
</protein>
<dbReference type="PRINTS" id="PR00335">
    <property type="entry name" value="KUPTAKETRKA"/>
</dbReference>
<keyword evidence="11" id="KW-0472">Membrane</keyword>
<evidence type="ECO:0000259" key="12">
    <source>
        <dbReference type="PROSITE" id="PS51201"/>
    </source>
</evidence>
<keyword evidence="8" id="KW-0630">Potassium</keyword>